<gene>
    <name evidence="1" type="ORF">BFG57_09555</name>
</gene>
<dbReference type="AlphaFoldDB" id="A0A1E5LJ15"/>
<dbReference type="OrthoDB" id="2989821at2"/>
<proteinExistence type="predicted"/>
<accession>A0A1E5LJ15</accession>
<reference evidence="1 2" key="1">
    <citation type="submission" date="2016-08" db="EMBL/GenBank/DDBJ databases">
        <title>Genome of Bacillus solimangrovi GH2-4.</title>
        <authorList>
            <person name="Lim S."/>
            <person name="Kim B.-C."/>
        </authorList>
    </citation>
    <scope>NUCLEOTIDE SEQUENCE [LARGE SCALE GENOMIC DNA]</scope>
    <source>
        <strain evidence="1 2">GH2-4</strain>
    </source>
</reference>
<evidence type="ECO:0000313" key="1">
    <source>
        <dbReference type="EMBL" id="OEH94082.1"/>
    </source>
</evidence>
<dbReference type="Proteomes" id="UP000095209">
    <property type="component" value="Unassembled WGS sequence"/>
</dbReference>
<sequence length="136" mass="14665">MSAYISKCTCCGSNKDKTACCDCPIEIDDRNGDINLACGDSFTIFGGNFEGLVSGTIRVLEQSNCGLCVTITSDCEDHVFKIPRPNQPISDNVLSFAFTNVTDITVTCLSDTGGDCFGNYSYKLIDRCISTSLPKQ</sequence>
<evidence type="ECO:0008006" key="3">
    <source>
        <dbReference type="Google" id="ProtNLM"/>
    </source>
</evidence>
<protein>
    <recommendedName>
        <fullName evidence="3">DUF3992 domain-containing protein</fullName>
    </recommendedName>
</protein>
<evidence type="ECO:0000313" key="2">
    <source>
        <dbReference type="Proteomes" id="UP000095209"/>
    </source>
</evidence>
<keyword evidence="2" id="KW-1185">Reference proteome</keyword>
<dbReference type="RefSeq" id="WP_069715851.1">
    <property type="nucleotide sequence ID" value="NZ_MJEH01000005.1"/>
</dbReference>
<comment type="caution">
    <text evidence="1">The sequence shown here is derived from an EMBL/GenBank/DDBJ whole genome shotgun (WGS) entry which is preliminary data.</text>
</comment>
<dbReference type="EMBL" id="MJEH01000005">
    <property type="protein sequence ID" value="OEH94082.1"/>
    <property type="molecule type" value="Genomic_DNA"/>
</dbReference>
<name>A0A1E5LJ15_9BACI</name>
<organism evidence="1 2">
    <name type="scientific">Bacillus solimangrovi</name>
    <dbReference type="NCBI Taxonomy" id="1305675"/>
    <lineage>
        <taxon>Bacteria</taxon>
        <taxon>Bacillati</taxon>
        <taxon>Bacillota</taxon>
        <taxon>Bacilli</taxon>
        <taxon>Bacillales</taxon>
        <taxon>Bacillaceae</taxon>
        <taxon>Bacillus</taxon>
    </lineage>
</organism>